<name>A0AA36JK78_9DINO</name>
<sequence length="373" mass="39273">MDRWLCCCVASTSNAENVTLAPDNVVVPEASSLYPLATSGPQFPRLPKAGVAIAEEPEEKEGNAELDTARSAISASSMSPEEKAPKADLEMLDVEVFERDELLKVRWLVGCEELKEGTTRKSIIRQIFLPGEWLSSDDHEPEASRHGKEPRHSRAQAPAAAVPSSAGVHGDTPVKAKEKKEEESEHFAVQSGAKQSDGSTGVGSTFDTSSNSSKESNHEAKDSSNSSRNVINISNCIGSGDSSGKTISLNASISTPSRAPTAEEQATAALSAMLGLGKPKVPLAPTPPPRTHWAIGSSGSAVGYSPARSGLNPNAAEFRPMVELAPCEVSAQSESFPEMTNLLGVNLLDEICGGAEEGEAETPADEEEVPAKK</sequence>
<feature type="compositionally biased region" description="Acidic residues" evidence="1">
    <location>
        <begin position="356"/>
        <end position="373"/>
    </location>
</feature>
<feature type="region of interest" description="Disordered" evidence="1">
    <location>
        <begin position="353"/>
        <end position="373"/>
    </location>
</feature>
<feature type="region of interest" description="Disordered" evidence="1">
    <location>
        <begin position="134"/>
        <end position="229"/>
    </location>
</feature>
<feature type="region of interest" description="Disordered" evidence="1">
    <location>
        <begin position="56"/>
        <end position="86"/>
    </location>
</feature>
<proteinExistence type="predicted"/>
<reference evidence="2" key="1">
    <citation type="submission" date="2023-08" db="EMBL/GenBank/DDBJ databases">
        <authorList>
            <person name="Chen Y."/>
            <person name="Shah S."/>
            <person name="Dougan E. K."/>
            <person name="Thang M."/>
            <person name="Chan C."/>
        </authorList>
    </citation>
    <scope>NUCLEOTIDE SEQUENCE</scope>
</reference>
<protein>
    <submittedName>
        <fullName evidence="2">Uncharacterized protein</fullName>
    </submittedName>
</protein>
<evidence type="ECO:0000313" key="3">
    <source>
        <dbReference type="Proteomes" id="UP001178507"/>
    </source>
</evidence>
<feature type="compositionally biased region" description="Basic and acidic residues" evidence="1">
    <location>
        <begin position="136"/>
        <end position="152"/>
    </location>
</feature>
<feature type="compositionally biased region" description="Polar residues" evidence="1">
    <location>
        <begin position="192"/>
        <end position="214"/>
    </location>
</feature>
<dbReference type="Proteomes" id="UP001178507">
    <property type="component" value="Unassembled WGS sequence"/>
</dbReference>
<evidence type="ECO:0000256" key="1">
    <source>
        <dbReference type="SAM" id="MobiDB-lite"/>
    </source>
</evidence>
<evidence type="ECO:0000313" key="2">
    <source>
        <dbReference type="EMBL" id="CAJ1407740.1"/>
    </source>
</evidence>
<feature type="compositionally biased region" description="Low complexity" evidence="1">
    <location>
        <begin position="155"/>
        <end position="170"/>
    </location>
</feature>
<dbReference type="AlphaFoldDB" id="A0AA36JK78"/>
<accession>A0AA36JK78</accession>
<gene>
    <name evidence="2" type="ORF">EVOR1521_LOCUS29361</name>
</gene>
<feature type="compositionally biased region" description="Basic and acidic residues" evidence="1">
    <location>
        <begin position="172"/>
        <end position="186"/>
    </location>
</feature>
<comment type="caution">
    <text evidence="2">The sequence shown here is derived from an EMBL/GenBank/DDBJ whole genome shotgun (WGS) entry which is preliminary data.</text>
</comment>
<dbReference type="EMBL" id="CAUJNA010003687">
    <property type="protein sequence ID" value="CAJ1407740.1"/>
    <property type="molecule type" value="Genomic_DNA"/>
</dbReference>
<keyword evidence="3" id="KW-1185">Reference proteome</keyword>
<organism evidence="2 3">
    <name type="scientific">Effrenium voratum</name>
    <dbReference type="NCBI Taxonomy" id="2562239"/>
    <lineage>
        <taxon>Eukaryota</taxon>
        <taxon>Sar</taxon>
        <taxon>Alveolata</taxon>
        <taxon>Dinophyceae</taxon>
        <taxon>Suessiales</taxon>
        <taxon>Symbiodiniaceae</taxon>
        <taxon>Effrenium</taxon>
    </lineage>
</organism>